<comment type="function">
    <text evidence="8 9">Involved in unsaturated fatty acids biosynthesis. Catalyzes the dehydration of short chain beta-hydroxyacyl-ACPs and long chain saturated and unsaturated beta-hydroxyacyl-ACPs.</text>
</comment>
<organism evidence="10 11">
    <name type="scientific">Commensalibacter oyaizuii</name>
    <dbReference type="NCBI Taxonomy" id="3043873"/>
    <lineage>
        <taxon>Bacteria</taxon>
        <taxon>Pseudomonadati</taxon>
        <taxon>Pseudomonadota</taxon>
        <taxon>Alphaproteobacteria</taxon>
        <taxon>Acetobacterales</taxon>
        <taxon>Acetobacteraceae</taxon>
    </lineage>
</organism>
<dbReference type="Pfam" id="PF07977">
    <property type="entry name" value="FabA"/>
    <property type="match status" value="1"/>
</dbReference>
<evidence type="ECO:0000256" key="1">
    <source>
        <dbReference type="ARBA" id="ARBA00004496"/>
    </source>
</evidence>
<reference evidence="10" key="1">
    <citation type="submission" date="2023-05" db="EMBL/GenBank/DDBJ databases">
        <title>Whole genome sequence of Commensalibacter sp.</title>
        <authorList>
            <person name="Charoenyingcharoen P."/>
            <person name="Yukphan P."/>
        </authorList>
    </citation>
    <scope>NUCLEOTIDE SEQUENCE</scope>
    <source>
        <strain evidence="10">TBRC 16381</strain>
    </source>
</reference>
<dbReference type="InterPro" id="IPR029069">
    <property type="entry name" value="HotDog_dom_sf"/>
</dbReference>
<accession>A0ABT6PYZ2</accession>
<evidence type="ECO:0000256" key="4">
    <source>
        <dbReference type="ARBA" id="ARBA00022516"/>
    </source>
</evidence>
<dbReference type="HAMAP" id="MF_00406">
    <property type="entry name" value="FabZ"/>
    <property type="match status" value="1"/>
</dbReference>
<evidence type="ECO:0000256" key="8">
    <source>
        <dbReference type="ARBA" id="ARBA00025049"/>
    </source>
</evidence>
<dbReference type="SUPFAM" id="SSF54637">
    <property type="entry name" value="Thioesterase/thiol ester dehydrase-isomerase"/>
    <property type="match status" value="1"/>
</dbReference>
<keyword evidence="11" id="KW-1185">Reference proteome</keyword>
<keyword evidence="7 9" id="KW-0456">Lyase</keyword>
<dbReference type="InterPro" id="IPR013114">
    <property type="entry name" value="FabA_FabZ"/>
</dbReference>
<keyword evidence="5 9" id="KW-0441">Lipid A biosynthesis</keyword>
<evidence type="ECO:0000256" key="9">
    <source>
        <dbReference type="HAMAP-Rule" id="MF_00406"/>
    </source>
</evidence>
<evidence type="ECO:0000256" key="3">
    <source>
        <dbReference type="ARBA" id="ARBA00022490"/>
    </source>
</evidence>
<dbReference type="RefSeq" id="WP_281448950.1">
    <property type="nucleotide sequence ID" value="NZ_JASBAO010000001.1"/>
</dbReference>
<evidence type="ECO:0000256" key="2">
    <source>
        <dbReference type="ARBA" id="ARBA00009174"/>
    </source>
</evidence>
<evidence type="ECO:0000313" key="11">
    <source>
        <dbReference type="Proteomes" id="UP001431634"/>
    </source>
</evidence>
<comment type="similarity">
    <text evidence="2 9">Belongs to the thioester dehydratase family. FabZ subfamily.</text>
</comment>
<dbReference type="Gene3D" id="3.10.129.10">
    <property type="entry name" value="Hotdog Thioesterase"/>
    <property type="match status" value="1"/>
</dbReference>
<proteinExistence type="inferred from homology"/>
<dbReference type="PANTHER" id="PTHR30272:SF1">
    <property type="entry name" value="3-HYDROXYACYL-[ACYL-CARRIER-PROTEIN] DEHYDRATASE"/>
    <property type="match status" value="1"/>
</dbReference>
<dbReference type="EC" id="4.2.1.59" evidence="9"/>
<comment type="caution">
    <text evidence="10">The sequence shown here is derived from an EMBL/GenBank/DDBJ whole genome shotgun (WGS) entry which is preliminary data.</text>
</comment>
<name>A0ABT6PYZ2_9PROT</name>
<sequence>MPLIEIEGIMKAIPHRYPFLLIDRVVNVTRDHSATGIKNVSVNENFFQGHFPGRPVMPGVLIVEAMAQTAGVLVVKTLGKECEGKLVYFMTIDNAKFRRPVVPGDQLYIHVTKERNRANVWKFRSLAKVNDVIVAEAFFSAMILDH</sequence>
<comment type="catalytic activity">
    <reaction evidence="9">
        <text>a (3R)-hydroxyacyl-[ACP] = a (2E)-enoyl-[ACP] + H2O</text>
        <dbReference type="Rhea" id="RHEA:13097"/>
        <dbReference type="Rhea" id="RHEA-COMP:9925"/>
        <dbReference type="Rhea" id="RHEA-COMP:9945"/>
        <dbReference type="ChEBI" id="CHEBI:15377"/>
        <dbReference type="ChEBI" id="CHEBI:78784"/>
        <dbReference type="ChEBI" id="CHEBI:78827"/>
        <dbReference type="EC" id="4.2.1.59"/>
    </reaction>
</comment>
<dbReference type="Proteomes" id="UP001431634">
    <property type="component" value="Unassembled WGS sequence"/>
</dbReference>
<evidence type="ECO:0000256" key="6">
    <source>
        <dbReference type="ARBA" id="ARBA00023098"/>
    </source>
</evidence>
<dbReference type="GO" id="GO:0019171">
    <property type="term" value="F:(3R)-hydroxyacyl-[acyl-carrier-protein] dehydratase activity"/>
    <property type="evidence" value="ECO:0007669"/>
    <property type="project" value="UniProtKB-EC"/>
</dbReference>
<protein>
    <recommendedName>
        <fullName evidence="9">3-hydroxyacyl-[acyl-carrier-protein] dehydratase FabZ</fullName>
        <ecNumber evidence="9">4.2.1.59</ecNumber>
    </recommendedName>
    <alternativeName>
        <fullName evidence="9">(3R)-hydroxymyristoyl-[acyl-carrier-protein] dehydratase</fullName>
        <shortName evidence="9">(3R)-hydroxymyristoyl-ACP dehydrase</shortName>
    </alternativeName>
    <alternativeName>
        <fullName evidence="9">Beta-hydroxyacyl-ACP dehydratase</fullName>
    </alternativeName>
</protein>
<evidence type="ECO:0000256" key="7">
    <source>
        <dbReference type="ARBA" id="ARBA00023239"/>
    </source>
</evidence>
<dbReference type="EMBL" id="JASBAO010000001">
    <property type="protein sequence ID" value="MDI2090075.1"/>
    <property type="molecule type" value="Genomic_DNA"/>
</dbReference>
<gene>
    <name evidence="9 10" type="primary">fabZ</name>
    <name evidence="10" type="ORF">QJV27_01545</name>
</gene>
<dbReference type="PANTHER" id="PTHR30272">
    <property type="entry name" value="3-HYDROXYACYL-[ACYL-CARRIER-PROTEIN] DEHYDRATASE"/>
    <property type="match status" value="1"/>
</dbReference>
<dbReference type="NCBIfam" id="NF000582">
    <property type="entry name" value="PRK00006.1"/>
    <property type="match status" value="1"/>
</dbReference>
<evidence type="ECO:0000256" key="5">
    <source>
        <dbReference type="ARBA" id="ARBA00022556"/>
    </source>
</evidence>
<feature type="active site" evidence="9">
    <location>
        <position position="50"/>
    </location>
</feature>
<comment type="subcellular location">
    <subcellularLocation>
        <location evidence="1 9">Cytoplasm</location>
    </subcellularLocation>
</comment>
<dbReference type="CDD" id="cd01288">
    <property type="entry name" value="FabZ"/>
    <property type="match status" value="1"/>
</dbReference>
<keyword evidence="4 9" id="KW-0444">Lipid biosynthesis</keyword>
<dbReference type="NCBIfam" id="TIGR01750">
    <property type="entry name" value="fabZ"/>
    <property type="match status" value="1"/>
</dbReference>
<evidence type="ECO:0000313" key="10">
    <source>
        <dbReference type="EMBL" id="MDI2090075.1"/>
    </source>
</evidence>
<dbReference type="InterPro" id="IPR010084">
    <property type="entry name" value="FabZ"/>
</dbReference>
<keyword evidence="6 9" id="KW-0443">Lipid metabolism</keyword>
<keyword evidence="3 9" id="KW-0963">Cytoplasm</keyword>